<proteinExistence type="predicted"/>
<reference evidence="1 2" key="1">
    <citation type="submission" date="2020-07" db="EMBL/GenBank/DDBJ databases">
        <title>Sequencing the genomes of 1000 actinobacteria strains.</title>
        <authorList>
            <person name="Klenk H.-P."/>
        </authorList>
    </citation>
    <scope>NUCLEOTIDE SEQUENCE [LARGE SCALE GENOMIC DNA]</scope>
    <source>
        <strain evidence="1 2">DSM 18448</strain>
    </source>
</reference>
<keyword evidence="2" id="KW-1185">Reference proteome</keyword>
<accession>A0A852Z645</accession>
<sequence length="120" mass="12820">MADETLAVSTRVARNSASLLTARLASYLSGLLTLPVVHAHLGERAFGVWVEPRCVDWVSGARTAVRGSLLGVGLAVVRSPRHSISAQARARAWGEVAHIAPDGRAGMTRERHARTHHGGR</sequence>
<comment type="caution">
    <text evidence="1">The sequence shown here is derived from an EMBL/GenBank/DDBJ whole genome shotgun (WGS) entry which is preliminary data.</text>
</comment>
<dbReference type="Proteomes" id="UP000579605">
    <property type="component" value="Unassembled WGS sequence"/>
</dbReference>
<gene>
    <name evidence="1" type="ORF">F4554_000999</name>
</gene>
<evidence type="ECO:0000313" key="1">
    <source>
        <dbReference type="EMBL" id="NYH88361.1"/>
    </source>
</evidence>
<evidence type="ECO:0000313" key="2">
    <source>
        <dbReference type="Proteomes" id="UP000579605"/>
    </source>
</evidence>
<dbReference type="EMBL" id="JACBZH010000001">
    <property type="protein sequence ID" value="NYH88361.1"/>
    <property type="molecule type" value="Genomic_DNA"/>
</dbReference>
<dbReference type="RefSeq" id="WP_179786269.1">
    <property type="nucleotide sequence ID" value="NZ_BAAARR010000022.1"/>
</dbReference>
<dbReference type="AlphaFoldDB" id="A0A852Z645"/>
<name>A0A852Z645_9ACTN</name>
<organism evidence="1 2">
    <name type="scientific">Actinopolymorpha rutila</name>
    <dbReference type="NCBI Taxonomy" id="446787"/>
    <lineage>
        <taxon>Bacteria</taxon>
        <taxon>Bacillati</taxon>
        <taxon>Actinomycetota</taxon>
        <taxon>Actinomycetes</taxon>
        <taxon>Propionibacteriales</taxon>
        <taxon>Actinopolymorphaceae</taxon>
        <taxon>Actinopolymorpha</taxon>
    </lineage>
</organism>
<protein>
    <submittedName>
        <fullName evidence="1">Uncharacterized protein</fullName>
    </submittedName>
</protein>